<protein>
    <recommendedName>
        <fullName evidence="6">Metal-dependent peptidase</fullName>
    </recommendedName>
</protein>
<name>A0A139BPM1_9PROT</name>
<evidence type="ECO:0000259" key="3">
    <source>
        <dbReference type="Pfam" id="PF13203"/>
    </source>
</evidence>
<evidence type="ECO:0000313" key="5">
    <source>
        <dbReference type="Proteomes" id="UP000070578"/>
    </source>
</evidence>
<gene>
    <name evidence="4" type="ORF">AWT59_2988</name>
</gene>
<proteinExistence type="predicted"/>
<feature type="domain" description="VWA-like" evidence="2">
    <location>
        <begin position="272"/>
        <end position="395"/>
    </location>
</feature>
<dbReference type="InterPro" id="IPR025154">
    <property type="entry name" value="Put_metallopeptidase_dom"/>
</dbReference>
<dbReference type="EMBL" id="LSLI01000125">
    <property type="protein sequence ID" value="KXS30888.1"/>
    <property type="molecule type" value="Genomic_DNA"/>
</dbReference>
<reference evidence="4 5" key="1">
    <citation type="submission" date="2016-02" db="EMBL/GenBank/DDBJ databases">
        <authorList>
            <person name="Wen L."/>
            <person name="He K."/>
            <person name="Yang H."/>
        </authorList>
    </citation>
    <scope>NUCLEOTIDE SEQUENCE [LARGE SCALE GENOMIC DNA]</scope>
    <source>
        <strain evidence="4">ShG14-8</strain>
    </source>
</reference>
<evidence type="ECO:0008006" key="6">
    <source>
        <dbReference type="Google" id="ProtNLM"/>
    </source>
</evidence>
<dbReference type="Pfam" id="PF09967">
    <property type="entry name" value="DUF2201"/>
    <property type="match status" value="1"/>
</dbReference>
<dbReference type="PATRIC" id="fig|1796491.3.peg.3275"/>
<dbReference type="AlphaFoldDB" id="A0A139BPM1"/>
<accession>A0A139BPM1</accession>
<organism evidence="4 5">
    <name type="scientific">Candidatus Gallionella acididurans</name>
    <dbReference type="NCBI Taxonomy" id="1796491"/>
    <lineage>
        <taxon>Bacteria</taxon>
        <taxon>Pseudomonadati</taxon>
        <taxon>Pseudomonadota</taxon>
        <taxon>Betaproteobacteria</taxon>
        <taxon>Nitrosomonadales</taxon>
        <taxon>Gallionellaceae</taxon>
        <taxon>Gallionella</taxon>
    </lineage>
</organism>
<feature type="region of interest" description="Disordered" evidence="1">
    <location>
        <begin position="137"/>
        <end position="192"/>
    </location>
</feature>
<dbReference type="PANTHER" id="PTHR38730:SF1">
    <property type="entry name" value="SLL7028 PROTEIN"/>
    <property type="match status" value="1"/>
</dbReference>
<evidence type="ECO:0000313" key="4">
    <source>
        <dbReference type="EMBL" id="KXS30888.1"/>
    </source>
</evidence>
<sequence length="396" mass="44168">MDLHDIETKLTAARTRLILDKPFLGALALRLPMIAADPKWCQTTSTDARSFYYNPAYIDALSMEQTQFVLANQALHCALSHFARRQHRSRFRWNIACDHAINPLLAKDGLIPPPGTLVMECFEGMTAEEIYPCIEENDSDEHSEQPKYDGDGSGDSKEEARGKKPEQDASGHEGASGAAEPQPLSASEQETLAAQWQQRLAGAAQQAQQAGKLGGILGRMVGELMQPKLPWRLLLARYLTQYARDDYSYMRPSRREGEMILPSLRSAQADILVVLDTSGSISGQEIDEFISEIDAIKGQLRARILLHACDTALAEDGPWLFELWDEFRLPKAIRGGGGTDFRPIFEWVSLQGRTPDLLLYFTDAQGEFPPVESSFPVLWLVKGKALVPWGQRIQLN</sequence>
<dbReference type="Proteomes" id="UP000070578">
    <property type="component" value="Unassembled WGS sequence"/>
</dbReference>
<evidence type="ECO:0000256" key="1">
    <source>
        <dbReference type="SAM" id="MobiDB-lite"/>
    </source>
</evidence>
<dbReference type="Pfam" id="PF13203">
    <property type="entry name" value="DUF2201_N"/>
    <property type="match status" value="1"/>
</dbReference>
<feature type="domain" description="Putative metallopeptidase" evidence="3">
    <location>
        <begin position="7"/>
        <end position="265"/>
    </location>
</feature>
<reference evidence="4 5" key="2">
    <citation type="submission" date="2016-03" db="EMBL/GenBank/DDBJ databases">
        <title>New uncultured bacterium of the family Gallionellaceae from acid mine drainage: description and reconstruction of genome based on metagenomic analysis of microbial community.</title>
        <authorList>
            <person name="Kadnikov V."/>
            <person name="Ivasenko D."/>
            <person name="Beletsky A."/>
            <person name="Mardanov A."/>
            <person name="Danilova E."/>
            <person name="Pimenov N."/>
            <person name="Karnachuk O."/>
            <person name="Ravin N."/>
        </authorList>
    </citation>
    <scope>NUCLEOTIDE SEQUENCE [LARGE SCALE GENOMIC DNA]</scope>
    <source>
        <strain evidence="4">ShG14-8</strain>
    </source>
</reference>
<feature type="compositionally biased region" description="Basic and acidic residues" evidence="1">
    <location>
        <begin position="140"/>
        <end position="171"/>
    </location>
</feature>
<evidence type="ECO:0000259" key="2">
    <source>
        <dbReference type="Pfam" id="PF09967"/>
    </source>
</evidence>
<comment type="caution">
    <text evidence="4">The sequence shown here is derived from an EMBL/GenBank/DDBJ whole genome shotgun (WGS) entry which is preliminary data.</text>
</comment>
<dbReference type="InterPro" id="IPR018698">
    <property type="entry name" value="VWA-like_dom"/>
</dbReference>
<dbReference type="PANTHER" id="PTHR38730">
    <property type="entry name" value="SLL7028 PROTEIN"/>
    <property type="match status" value="1"/>
</dbReference>